<dbReference type="InterPro" id="IPR047928">
    <property type="entry name" value="Perm_prefix_1"/>
</dbReference>
<feature type="transmembrane region" description="Helical" evidence="6">
    <location>
        <begin position="345"/>
        <end position="364"/>
    </location>
</feature>
<comment type="subcellular location">
    <subcellularLocation>
        <location evidence="1">Membrane</location>
        <topology evidence="1">Multi-pass membrane protein</topology>
    </subcellularLocation>
</comment>
<evidence type="ECO:0000256" key="3">
    <source>
        <dbReference type="ARBA" id="ARBA00022960"/>
    </source>
</evidence>
<evidence type="ECO:0000256" key="5">
    <source>
        <dbReference type="ARBA" id="ARBA00023136"/>
    </source>
</evidence>
<feature type="transmembrane region" description="Helical" evidence="6">
    <location>
        <begin position="231"/>
        <end position="250"/>
    </location>
</feature>
<dbReference type="Proteomes" id="UP001597448">
    <property type="component" value="Unassembled WGS sequence"/>
</dbReference>
<proteinExistence type="predicted"/>
<evidence type="ECO:0000256" key="4">
    <source>
        <dbReference type="ARBA" id="ARBA00022989"/>
    </source>
</evidence>
<gene>
    <name evidence="7" type="ORF">ACFSX3_12005</name>
</gene>
<keyword evidence="4 6" id="KW-1133">Transmembrane helix</keyword>
<protein>
    <submittedName>
        <fullName evidence="7">FtsW/RodA/SpoVE family cell cycle protein</fullName>
    </submittedName>
</protein>
<dbReference type="Pfam" id="PF01098">
    <property type="entry name" value="FTSW_RODA_SPOVE"/>
    <property type="match status" value="1"/>
</dbReference>
<keyword evidence="5 6" id="KW-0472">Membrane</keyword>
<feature type="transmembrane region" description="Helical" evidence="6">
    <location>
        <begin position="120"/>
        <end position="139"/>
    </location>
</feature>
<feature type="transmembrane region" description="Helical" evidence="6">
    <location>
        <begin position="384"/>
        <end position="403"/>
    </location>
</feature>
<reference evidence="8" key="1">
    <citation type="journal article" date="2019" name="Int. J. Syst. Evol. Microbiol.">
        <title>The Global Catalogue of Microorganisms (GCM) 10K type strain sequencing project: providing services to taxonomists for standard genome sequencing and annotation.</title>
        <authorList>
            <consortium name="The Broad Institute Genomics Platform"/>
            <consortium name="The Broad Institute Genome Sequencing Center for Infectious Disease"/>
            <person name="Wu L."/>
            <person name="Ma J."/>
        </authorList>
    </citation>
    <scope>NUCLEOTIDE SEQUENCE [LARGE SCALE GENOMIC DNA]</scope>
    <source>
        <strain evidence="8">CCM 8725</strain>
    </source>
</reference>
<feature type="transmembrane region" description="Helical" evidence="6">
    <location>
        <begin position="195"/>
        <end position="219"/>
    </location>
</feature>
<organism evidence="7 8">
    <name type="scientific">Paenibacillus rhizoplanae</name>
    <dbReference type="NCBI Taxonomy" id="1917181"/>
    <lineage>
        <taxon>Bacteria</taxon>
        <taxon>Bacillati</taxon>
        <taxon>Bacillota</taxon>
        <taxon>Bacilli</taxon>
        <taxon>Bacillales</taxon>
        <taxon>Paenibacillaceae</taxon>
        <taxon>Paenibacillus</taxon>
    </lineage>
</organism>
<feature type="transmembrane region" description="Helical" evidence="6">
    <location>
        <begin position="151"/>
        <end position="175"/>
    </location>
</feature>
<dbReference type="InterPro" id="IPR001182">
    <property type="entry name" value="FtsW/RodA"/>
</dbReference>
<dbReference type="NCBIfam" id="NF038403">
    <property type="entry name" value="perm_prefix_1"/>
    <property type="match status" value="1"/>
</dbReference>
<dbReference type="RefSeq" id="WP_379312893.1">
    <property type="nucleotide sequence ID" value="NZ_JBHUKY010000021.1"/>
</dbReference>
<sequence>MHNEIRDELSGHFTDLVTERQELGASEEEAQRYAIAQMGDPQAVGRELHQIHKPRIPWGLLAGVMLLSAVSLLGMGSIEAGGYLERYHFVPMQRQLILIILGVCLMTGIHFINFKRMQKASGSIYIAALITVAVSILLVPDMNSGTRRYIGVAGFYFDLIGYSPYVFIVALAGIWTRPGFLRSYNVRIRELMKLLLLLLPAVIYASVSSFPELILYLAVSLIMYIWISRRWVRGILIAVVSLFSGGIYVWNDHILRERLIGAINFNLRPDTTGYMNREIIDAIQSAGWRGQGFGYLGDALPYPYTDLFPAYLIQCFGWAGGLLLLALTCWFVLKMISYARAVSDTYGRMLIIGLGLMISIRLVYGLSILSGRMPLTSIPFPFLSYGQHVLIEFAAVGLLMGVYRRKDMLPAAKVPSGL</sequence>
<evidence type="ECO:0000256" key="2">
    <source>
        <dbReference type="ARBA" id="ARBA00022692"/>
    </source>
</evidence>
<accession>A0ABW5FCV1</accession>
<comment type="caution">
    <text evidence="7">The sequence shown here is derived from an EMBL/GenBank/DDBJ whole genome shotgun (WGS) entry which is preliminary data.</text>
</comment>
<evidence type="ECO:0000313" key="7">
    <source>
        <dbReference type="EMBL" id="MFD2410601.1"/>
    </source>
</evidence>
<keyword evidence="2 6" id="KW-0812">Transmembrane</keyword>
<dbReference type="PANTHER" id="PTHR30474">
    <property type="entry name" value="CELL CYCLE PROTEIN"/>
    <property type="match status" value="1"/>
</dbReference>
<name>A0ABW5FCV1_9BACL</name>
<feature type="transmembrane region" description="Helical" evidence="6">
    <location>
        <begin position="96"/>
        <end position="114"/>
    </location>
</feature>
<evidence type="ECO:0000256" key="6">
    <source>
        <dbReference type="SAM" id="Phobius"/>
    </source>
</evidence>
<dbReference type="PANTHER" id="PTHR30474:SF1">
    <property type="entry name" value="PEPTIDOGLYCAN GLYCOSYLTRANSFERASE MRDB"/>
    <property type="match status" value="1"/>
</dbReference>
<dbReference type="EMBL" id="JBHUKY010000021">
    <property type="protein sequence ID" value="MFD2410601.1"/>
    <property type="molecule type" value="Genomic_DNA"/>
</dbReference>
<feature type="transmembrane region" description="Helical" evidence="6">
    <location>
        <begin position="311"/>
        <end position="333"/>
    </location>
</feature>
<evidence type="ECO:0000313" key="8">
    <source>
        <dbReference type="Proteomes" id="UP001597448"/>
    </source>
</evidence>
<feature type="transmembrane region" description="Helical" evidence="6">
    <location>
        <begin position="56"/>
        <end position="75"/>
    </location>
</feature>
<keyword evidence="3" id="KW-0133">Cell shape</keyword>
<evidence type="ECO:0000256" key="1">
    <source>
        <dbReference type="ARBA" id="ARBA00004141"/>
    </source>
</evidence>
<keyword evidence="8" id="KW-1185">Reference proteome</keyword>